<evidence type="ECO:0000256" key="3">
    <source>
        <dbReference type="ARBA" id="ARBA00022840"/>
    </source>
</evidence>
<keyword evidence="2" id="KW-0547">Nucleotide-binding</keyword>
<evidence type="ECO:0000313" key="6">
    <source>
        <dbReference type="Proteomes" id="UP000319818"/>
    </source>
</evidence>
<organism evidence="5 6">
    <name type="scientific">Pseudonocardia cypriaca</name>
    <dbReference type="NCBI Taxonomy" id="882449"/>
    <lineage>
        <taxon>Bacteria</taxon>
        <taxon>Bacillati</taxon>
        <taxon>Actinomycetota</taxon>
        <taxon>Actinomycetes</taxon>
        <taxon>Pseudonocardiales</taxon>
        <taxon>Pseudonocardiaceae</taxon>
        <taxon>Pseudonocardia</taxon>
    </lineage>
</organism>
<dbReference type="GO" id="GO:0005524">
    <property type="term" value="F:ATP binding"/>
    <property type="evidence" value="ECO:0007669"/>
    <property type="project" value="UniProtKB-KW"/>
</dbReference>
<dbReference type="PANTHER" id="PTHR24220:SF685">
    <property type="entry name" value="ABC TRANSPORTER RELATED"/>
    <property type="match status" value="1"/>
</dbReference>
<dbReference type="GO" id="GO:0005886">
    <property type="term" value="C:plasma membrane"/>
    <property type="evidence" value="ECO:0007669"/>
    <property type="project" value="TreeGrafter"/>
</dbReference>
<dbReference type="PROSITE" id="PS50893">
    <property type="entry name" value="ABC_TRANSPORTER_2"/>
    <property type="match status" value="1"/>
</dbReference>
<name>A0A543FNY0_9PSEU</name>
<dbReference type="EMBL" id="VFPH01000003">
    <property type="protein sequence ID" value="TQM35542.1"/>
    <property type="molecule type" value="Genomic_DNA"/>
</dbReference>
<dbReference type="Gene3D" id="3.40.50.300">
    <property type="entry name" value="P-loop containing nucleotide triphosphate hydrolases"/>
    <property type="match status" value="1"/>
</dbReference>
<accession>A0A543FNY0</accession>
<keyword evidence="6" id="KW-1185">Reference proteome</keyword>
<dbReference type="RefSeq" id="WP_246122686.1">
    <property type="nucleotide sequence ID" value="NZ_VFPH01000003.1"/>
</dbReference>
<dbReference type="AlphaFoldDB" id="A0A543FNY0"/>
<protein>
    <submittedName>
        <fullName evidence="5">Putative ABC transport system ATP-binding protein</fullName>
    </submittedName>
</protein>
<keyword evidence="1" id="KW-0813">Transport</keyword>
<dbReference type="CDD" id="cd03255">
    <property type="entry name" value="ABC_MJ0796_LolCDE_FtsE"/>
    <property type="match status" value="1"/>
</dbReference>
<gene>
    <name evidence="5" type="ORF">FB388_6977</name>
</gene>
<dbReference type="PANTHER" id="PTHR24220">
    <property type="entry name" value="IMPORT ATP-BINDING PROTEIN"/>
    <property type="match status" value="1"/>
</dbReference>
<keyword evidence="3 5" id="KW-0067">ATP-binding</keyword>
<dbReference type="Pfam" id="PF00005">
    <property type="entry name" value="ABC_tran"/>
    <property type="match status" value="1"/>
</dbReference>
<dbReference type="Proteomes" id="UP000319818">
    <property type="component" value="Unassembled WGS sequence"/>
</dbReference>
<reference evidence="5 6" key="1">
    <citation type="submission" date="2019-06" db="EMBL/GenBank/DDBJ databases">
        <title>Sequencing the genomes of 1000 actinobacteria strains.</title>
        <authorList>
            <person name="Klenk H.-P."/>
        </authorList>
    </citation>
    <scope>NUCLEOTIDE SEQUENCE [LARGE SCALE GENOMIC DNA]</scope>
    <source>
        <strain evidence="5 6">DSM 45511</strain>
    </source>
</reference>
<dbReference type="InterPro" id="IPR015854">
    <property type="entry name" value="ABC_transpr_LolD-like"/>
</dbReference>
<dbReference type="GO" id="GO:0022857">
    <property type="term" value="F:transmembrane transporter activity"/>
    <property type="evidence" value="ECO:0007669"/>
    <property type="project" value="TreeGrafter"/>
</dbReference>
<feature type="domain" description="ABC transporter" evidence="4">
    <location>
        <begin position="6"/>
        <end position="230"/>
    </location>
</feature>
<evidence type="ECO:0000256" key="2">
    <source>
        <dbReference type="ARBA" id="ARBA00022741"/>
    </source>
</evidence>
<dbReference type="GO" id="GO:0016887">
    <property type="term" value="F:ATP hydrolysis activity"/>
    <property type="evidence" value="ECO:0007669"/>
    <property type="project" value="InterPro"/>
</dbReference>
<dbReference type="SUPFAM" id="SSF52540">
    <property type="entry name" value="P-loop containing nucleoside triphosphate hydrolases"/>
    <property type="match status" value="1"/>
</dbReference>
<dbReference type="InterPro" id="IPR003593">
    <property type="entry name" value="AAA+_ATPase"/>
</dbReference>
<sequence length="233" mass="24394">MSPPALRGIRLTHGFGATPVLRGADLVVHRGEVVAVTGPSGSGKSTLLHCLAGILRPDDGEVWLGADRIDGWSEARRTALRGSRLGFVFQFGQLLPELPAVENVALPLMLGGVRRGDAVARAAAWFPALGLDGLEQRRPGQLSGGQEQRVAIARALVTDPEVVFADEPTGALDTETGRVLVDLLIGLAARTGTGLVIVTHDADVAARCHRVIVLRDGRTDPAAVHAVVTGGPR</sequence>
<proteinExistence type="predicted"/>
<evidence type="ECO:0000256" key="1">
    <source>
        <dbReference type="ARBA" id="ARBA00022448"/>
    </source>
</evidence>
<evidence type="ECO:0000313" key="5">
    <source>
        <dbReference type="EMBL" id="TQM35542.1"/>
    </source>
</evidence>
<evidence type="ECO:0000259" key="4">
    <source>
        <dbReference type="PROSITE" id="PS50893"/>
    </source>
</evidence>
<dbReference type="SMART" id="SM00382">
    <property type="entry name" value="AAA"/>
    <property type="match status" value="1"/>
</dbReference>
<dbReference type="InterPro" id="IPR003439">
    <property type="entry name" value="ABC_transporter-like_ATP-bd"/>
</dbReference>
<dbReference type="InterPro" id="IPR027417">
    <property type="entry name" value="P-loop_NTPase"/>
</dbReference>
<comment type="caution">
    <text evidence="5">The sequence shown here is derived from an EMBL/GenBank/DDBJ whole genome shotgun (WGS) entry which is preliminary data.</text>
</comment>
<dbReference type="InterPro" id="IPR017911">
    <property type="entry name" value="MacB-like_ATP-bd"/>
</dbReference>